<gene>
    <name evidence="1" type="ORF">FWILDA_LOCUS17756</name>
</gene>
<comment type="caution">
    <text evidence="1">The sequence shown here is derived from an EMBL/GenBank/DDBJ whole genome shotgun (WGS) entry which is preliminary data.</text>
</comment>
<evidence type="ECO:0000313" key="2">
    <source>
        <dbReference type="Proteomes" id="UP001153678"/>
    </source>
</evidence>
<feature type="non-terminal residue" evidence="1">
    <location>
        <position position="98"/>
    </location>
</feature>
<protein>
    <submittedName>
        <fullName evidence="1">9313_t:CDS:1</fullName>
    </submittedName>
</protein>
<accession>A0A9W4T8Y2</accession>
<dbReference type="EMBL" id="CAMKVN010014981">
    <property type="protein sequence ID" value="CAI2196795.1"/>
    <property type="molecule type" value="Genomic_DNA"/>
</dbReference>
<evidence type="ECO:0000313" key="1">
    <source>
        <dbReference type="EMBL" id="CAI2196795.1"/>
    </source>
</evidence>
<organism evidence="1 2">
    <name type="scientific">Funneliformis geosporum</name>
    <dbReference type="NCBI Taxonomy" id="1117311"/>
    <lineage>
        <taxon>Eukaryota</taxon>
        <taxon>Fungi</taxon>
        <taxon>Fungi incertae sedis</taxon>
        <taxon>Mucoromycota</taxon>
        <taxon>Glomeromycotina</taxon>
        <taxon>Glomeromycetes</taxon>
        <taxon>Glomerales</taxon>
        <taxon>Glomeraceae</taxon>
        <taxon>Funneliformis</taxon>
    </lineage>
</organism>
<name>A0A9W4T8Y2_9GLOM</name>
<keyword evidence="2" id="KW-1185">Reference proteome</keyword>
<feature type="non-terminal residue" evidence="1">
    <location>
        <position position="1"/>
    </location>
</feature>
<dbReference type="AlphaFoldDB" id="A0A9W4T8Y2"/>
<dbReference type="OrthoDB" id="2447749at2759"/>
<proteinExistence type="predicted"/>
<sequence>GEGLHTRGRHQKETGGRGCCKQLVPCSQRRGVTKQLHQEEKDCAHEGVTKWKREVVGVVTKTTSMLPKQFLKKLYVRSPIYFVFTKGIFDLRNAVTTG</sequence>
<reference evidence="1" key="1">
    <citation type="submission" date="2022-08" db="EMBL/GenBank/DDBJ databases">
        <authorList>
            <person name="Kallberg Y."/>
            <person name="Tangrot J."/>
            <person name="Rosling A."/>
        </authorList>
    </citation>
    <scope>NUCLEOTIDE SEQUENCE</scope>
    <source>
        <strain evidence="1">Wild A</strain>
    </source>
</reference>
<dbReference type="Proteomes" id="UP001153678">
    <property type="component" value="Unassembled WGS sequence"/>
</dbReference>